<gene>
    <name evidence="1" type="ORF">EVA_07700</name>
</gene>
<dbReference type="AlphaFoldDB" id="J9GA83"/>
<name>J9GA83_9ZZZZ</name>
<accession>J9GA83</accession>
<organism evidence="1">
    <name type="scientific">gut metagenome</name>
    <dbReference type="NCBI Taxonomy" id="749906"/>
    <lineage>
        <taxon>unclassified sequences</taxon>
        <taxon>metagenomes</taxon>
        <taxon>organismal metagenomes</taxon>
    </lineage>
</organism>
<proteinExistence type="predicted"/>
<protein>
    <submittedName>
        <fullName evidence="1">Uncharacterized protein</fullName>
    </submittedName>
</protein>
<sequence length="50" mass="5864">MRLLVSYKALSLKKLSFLQWKLLRRSEKVEISLIQMVYLVSLTSLVVLLI</sequence>
<evidence type="ECO:0000313" key="1">
    <source>
        <dbReference type="EMBL" id="EJX04192.1"/>
    </source>
</evidence>
<comment type="caution">
    <text evidence="1">The sequence shown here is derived from an EMBL/GenBank/DDBJ whole genome shotgun (WGS) entry which is preliminary data.</text>
</comment>
<dbReference type="EMBL" id="AMCI01001890">
    <property type="protein sequence ID" value="EJX04192.1"/>
    <property type="molecule type" value="Genomic_DNA"/>
</dbReference>
<reference evidence="1" key="1">
    <citation type="journal article" date="2012" name="PLoS ONE">
        <title>Gene sets for utilization of primary and secondary nutrition supplies in the distal gut of endangered iberian lynx.</title>
        <authorList>
            <person name="Alcaide M."/>
            <person name="Messina E."/>
            <person name="Richter M."/>
            <person name="Bargiela R."/>
            <person name="Peplies J."/>
            <person name="Huws S.A."/>
            <person name="Newbold C.J."/>
            <person name="Golyshin P.N."/>
            <person name="Simon M.A."/>
            <person name="Lopez G."/>
            <person name="Yakimov M.M."/>
            <person name="Ferrer M."/>
        </authorList>
    </citation>
    <scope>NUCLEOTIDE SEQUENCE</scope>
</reference>